<evidence type="ECO:0000256" key="2">
    <source>
        <dbReference type="ARBA" id="ARBA00022448"/>
    </source>
</evidence>
<evidence type="ECO:0000256" key="9">
    <source>
        <dbReference type="SAM" id="Phobius"/>
    </source>
</evidence>
<proteinExistence type="inferred from homology"/>
<evidence type="ECO:0000256" key="6">
    <source>
        <dbReference type="ARBA" id="ARBA00022989"/>
    </source>
</evidence>
<dbReference type="PANTHER" id="PTHR30574:SF1">
    <property type="entry name" value="SULPHUR TRANSPORT DOMAIN-CONTAINING PROTEIN"/>
    <property type="match status" value="1"/>
</dbReference>
<comment type="subcellular location">
    <subcellularLocation>
        <location evidence="1">Cell inner membrane</location>
        <topology evidence="1">Multi-pass membrane protein</topology>
    </subcellularLocation>
</comment>
<dbReference type="EMBL" id="FWWZ01000001">
    <property type="protein sequence ID" value="SMC08704.1"/>
    <property type="molecule type" value="Genomic_DNA"/>
</dbReference>
<evidence type="ECO:0000256" key="1">
    <source>
        <dbReference type="ARBA" id="ARBA00004429"/>
    </source>
</evidence>
<dbReference type="GO" id="GO:0005886">
    <property type="term" value="C:plasma membrane"/>
    <property type="evidence" value="ECO:0007669"/>
    <property type="project" value="UniProtKB-SubCell"/>
</dbReference>
<dbReference type="Proteomes" id="UP000192602">
    <property type="component" value="Unassembled WGS sequence"/>
</dbReference>
<feature type="transmembrane region" description="Helical" evidence="9">
    <location>
        <begin position="108"/>
        <end position="125"/>
    </location>
</feature>
<keyword evidence="2" id="KW-0813">Transport</keyword>
<accession>A0A1W1WQW6</accession>
<keyword evidence="4" id="KW-0997">Cell inner membrane</keyword>
<organism evidence="10 11">
    <name type="scientific">Nitratiruptor tergarcus DSM 16512</name>
    <dbReference type="NCBI Taxonomy" id="1069081"/>
    <lineage>
        <taxon>Bacteria</taxon>
        <taxon>Pseudomonadati</taxon>
        <taxon>Campylobacterota</taxon>
        <taxon>Epsilonproteobacteria</taxon>
        <taxon>Nautiliales</taxon>
        <taxon>Nitratiruptoraceae</taxon>
        <taxon>Nitratiruptor</taxon>
    </lineage>
</organism>
<evidence type="ECO:0000256" key="4">
    <source>
        <dbReference type="ARBA" id="ARBA00022519"/>
    </source>
</evidence>
<feature type="transmembrane region" description="Helical" evidence="9">
    <location>
        <begin position="66"/>
        <end position="87"/>
    </location>
</feature>
<dbReference type="OrthoDB" id="9794165at2"/>
<sequence>MNLPRRLGWIPGGIALALLLWFTFSTYGANRPIGASTGIAYMGAWIFGLTDTEYFKHIKNSGSWEVFFLIGVLIGGFLTSVFITKTFKFRILPPLWKKHKNSSPVSRLFWSFVGGFLVVFGARLAGGCTSGHFLSGASQTAVSGLIFGGVAIIVLLLTGRLFYKNL</sequence>
<evidence type="ECO:0000256" key="5">
    <source>
        <dbReference type="ARBA" id="ARBA00022692"/>
    </source>
</evidence>
<dbReference type="Pfam" id="PF04143">
    <property type="entry name" value="Sulf_transp"/>
    <property type="match status" value="1"/>
</dbReference>
<dbReference type="STRING" id="1069081.SAMN05660197_0469"/>
<keyword evidence="11" id="KW-1185">Reference proteome</keyword>
<dbReference type="RefSeq" id="WP_084274972.1">
    <property type="nucleotide sequence ID" value="NZ_AP026671.1"/>
</dbReference>
<keyword evidence="6 9" id="KW-1133">Transmembrane helix</keyword>
<feature type="transmembrane region" description="Helical" evidence="9">
    <location>
        <begin position="7"/>
        <end position="24"/>
    </location>
</feature>
<protein>
    <submittedName>
        <fullName evidence="10">Uncharacterized protein</fullName>
    </submittedName>
</protein>
<evidence type="ECO:0000256" key="3">
    <source>
        <dbReference type="ARBA" id="ARBA00022475"/>
    </source>
</evidence>
<keyword evidence="3" id="KW-1003">Cell membrane</keyword>
<comment type="similarity">
    <text evidence="8">Belongs to the TsuA/YedE (TC 9.B.102) family.</text>
</comment>
<evidence type="ECO:0000313" key="11">
    <source>
        <dbReference type="Proteomes" id="UP000192602"/>
    </source>
</evidence>
<evidence type="ECO:0000256" key="8">
    <source>
        <dbReference type="ARBA" id="ARBA00035655"/>
    </source>
</evidence>
<dbReference type="InterPro" id="IPR007272">
    <property type="entry name" value="Sulf_transp_TsuA/YedE"/>
</dbReference>
<dbReference type="AlphaFoldDB" id="A0A1W1WQW6"/>
<reference evidence="11" key="1">
    <citation type="submission" date="2017-04" db="EMBL/GenBank/DDBJ databases">
        <authorList>
            <person name="Varghese N."/>
            <person name="Submissions S."/>
        </authorList>
    </citation>
    <scope>NUCLEOTIDE SEQUENCE [LARGE SCALE GENOMIC DNA]</scope>
    <source>
        <strain evidence="11">DSM 16512</strain>
    </source>
</reference>
<dbReference type="PANTHER" id="PTHR30574">
    <property type="entry name" value="INNER MEMBRANE PROTEIN YEDE"/>
    <property type="match status" value="1"/>
</dbReference>
<feature type="transmembrane region" description="Helical" evidence="9">
    <location>
        <begin position="145"/>
        <end position="163"/>
    </location>
</feature>
<gene>
    <name evidence="10" type="ORF">SAMN05660197_0469</name>
</gene>
<evidence type="ECO:0000256" key="7">
    <source>
        <dbReference type="ARBA" id="ARBA00023136"/>
    </source>
</evidence>
<keyword evidence="5 9" id="KW-0812">Transmembrane</keyword>
<keyword evidence="7 9" id="KW-0472">Membrane</keyword>
<name>A0A1W1WQW6_9BACT</name>
<evidence type="ECO:0000313" key="10">
    <source>
        <dbReference type="EMBL" id="SMC08704.1"/>
    </source>
</evidence>